<dbReference type="CDD" id="cd09269">
    <property type="entry name" value="deoxyribose_mutarotase"/>
    <property type="match status" value="1"/>
</dbReference>
<dbReference type="InterPro" id="IPR027839">
    <property type="entry name" value="DUF4432"/>
</dbReference>
<dbReference type="GO" id="GO:0030246">
    <property type="term" value="F:carbohydrate binding"/>
    <property type="evidence" value="ECO:0007669"/>
    <property type="project" value="InterPro"/>
</dbReference>
<dbReference type="EMBL" id="CP134081">
    <property type="protein sequence ID" value="WNC08360.1"/>
    <property type="molecule type" value="Genomic_DNA"/>
</dbReference>
<accession>A0AAJ6LX73</accession>
<dbReference type="Proteomes" id="UP001258207">
    <property type="component" value="Chromosome"/>
</dbReference>
<proteinExistence type="predicted"/>
<evidence type="ECO:0000313" key="2">
    <source>
        <dbReference type="Proteomes" id="UP001258207"/>
    </source>
</evidence>
<dbReference type="AlphaFoldDB" id="A0AAJ6LX73"/>
<evidence type="ECO:0000313" key="1">
    <source>
        <dbReference type="EMBL" id="WNC08360.1"/>
    </source>
</evidence>
<dbReference type="RefSeq" id="WP_310791269.1">
    <property type="nucleotide sequence ID" value="NZ_CP134081.1"/>
</dbReference>
<sequence length="355" mass="39584">MSAECLRLPLYPQLWDSNRRTLLESRQFTVHAWTYPSGVKAVSLENSRGKLVILPWQGQMIWSAEFDGHDLTMRNMFSQPRPNDTIIGTYGCFMFHSGLLRNGCPGPEDTHALHGEMPCAPMDEAWLESGEDEHGAYLRLGGTCEYVQGFGDHYRASPSVTLRPASGVFEIGMEVLNLAGKAMDLMYMAHMNYAYVEGARLSQPLGCKRTRVRSSVPAHVRPTPAWSDYMAQLSQDPQALEVLDSPALYDPEIVCFFDEVRSDAEGQAHFFLEHPDGAAFYTGYSPQQFEHAARWILHNADQQVAAFVLPATCEPEGYRAELAKGNVRSLAPGARAEFSLRTGFLSATERRALPT</sequence>
<dbReference type="Gene3D" id="2.70.98.10">
    <property type="match status" value="1"/>
</dbReference>
<dbReference type="InterPro" id="IPR014718">
    <property type="entry name" value="GH-type_carb-bd"/>
</dbReference>
<gene>
    <name evidence="1" type="ORF">RI108_13680</name>
</gene>
<organism evidence="1 2">
    <name type="scientific">Pseudomonas coleopterorum</name>
    <dbReference type="NCBI Taxonomy" id="1605838"/>
    <lineage>
        <taxon>Bacteria</taxon>
        <taxon>Pseudomonadati</taxon>
        <taxon>Pseudomonadota</taxon>
        <taxon>Gammaproteobacteria</taxon>
        <taxon>Pseudomonadales</taxon>
        <taxon>Pseudomonadaceae</taxon>
        <taxon>Pseudomonas</taxon>
    </lineage>
</organism>
<protein>
    <submittedName>
        <fullName evidence="1">Aldose 1-epimerase family protein</fullName>
    </submittedName>
</protein>
<name>A0AAJ6LX73_9PSED</name>
<dbReference type="Pfam" id="PF14486">
    <property type="entry name" value="DUF4432"/>
    <property type="match status" value="1"/>
</dbReference>
<reference evidence="1" key="1">
    <citation type="submission" date="2023-09" db="EMBL/GenBank/DDBJ databases">
        <title>First report of Pseudomonas coleopterorum DJ13 causing leaf spot on Rhododendron pulchrum Sweet in China.</title>
        <authorList>
            <person name="Zhang Y."/>
        </authorList>
    </citation>
    <scope>NUCLEOTIDE SEQUENCE</scope>
    <source>
        <strain evidence="1">DJ13</strain>
    </source>
</reference>